<feature type="domain" description="Histidine kinase" evidence="6">
    <location>
        <begin position="574"/>
        <end position="780"/>
    </location>
</feature>
<dbReference type="InterPro" id="IPR036641">
    <property type="entry name" value="HPT_dom_sf"/>
</dbReference>
<dbReference type="Gene3D" id="3.30.565.10">
    <property type="entry name" value="Histidine kinase-like ATPase, C-terminal domain"/>
    <property type="match status" value="1"/>
</dbReference>
<evidence type="ECO:0000313" key="9">
    <source>
        <dbReference type="EMBL" id="NIF23758.1"/>
    </source>
</evidence>
<dbReference type="CDD" id="cd17546">
    <property type="entry name" value="REC_hyHK_CKI1_RcsC-like"/>
    <property type="match status" value="1"/>
</dbReference>
<dbReference type="PANTHER" id="PTHR43547:SF2">
    <property type="entry name" value="HYBRID SIGNAL TRANSDUCTION HISTIDINE KINASE C"/>
    <property type="match status" value="1"/>
</dbReference>
<evidence type="ECO:0000259" key="8">
    <source>
        <dbReference type="PROSITE" id="PS50894"/>
    </source>
</evidence>
<dbReference type="PROSITE" id="PS50894">
    <property type="entry name" value="HPT"/>
    <property type="match status" value="1"/>
</dbReference>
<keyword evidence="5" id="KW-0732">Signal</keyword>
<evidence type="ECO:0000256" key="3">
    <source>
        <dbReference type="PROSITE-ProRule" id="PRU00110"/>
    </source>
</evidence>
<dbReference type="Pfam" id="PF02518">
    <property type="entry name" value="HATPase_c"/>
    <property type="match status" value="1"/>
</dbReference>
<feature type="modified residue" description="4-aspartylphosphate" evidence="4">
    <location>
        <position position="847"/>
    </location>
</feature>
<dbReference type="Pfam" id="PF00072">
    <property type="entry name" value="Response_reg"/>
    <property type="match status" value="1"/>
</dbReference>
<comment type="caution">
    <text evidence="9">The sequence shown here is derived from an EMBL/GenBank/DDBJ whole genome shotgun (WGS) entry which is preliminary data.</text>
</comment>
<evidence type="ECO:0000259" key="6">
    <source>
        <dbReference type="PROSITE" id="PS50109"/>
    </source>
</evidence>
<proteinExistence type="predicted"/>
<dbReference type="SUPFAM" id="SSF52172">
    <property type="entry name" value="CheY-like"/>
    <property type="match status" value="1"/>
</dbReference>
<keyword evidence="2" id="KW-0902">Two-component regulatory system</keyword>
<dbReference type="CDD" id="cd00075">
    <property type="entry name" value="HATPase"/>
    <property type="match status" value="1"/>
</dbReference>
<feature type="modified residue" description="Phosphohistidine" evidence="3">
    <location>
        <position position="964"/>
    </location>
</feature>
<dbReference type="InterPro" id="IPR003594">
    <property type="entry name" value="HATPase_dom"/>
</dbReference>
<feature type="signal peptide" evidence="5">
    <location>
        <begin position="1"/>
        <end position="19"/>
    </location>
</feature>
<dbReference type="InterPro" id="IPR011006">
    <property type="entry name" value="CheY-like_superfamily"/>
</dbReference>
<organism evidence="9 10">
    <name type="scientific">Candidatus Pantoea multigeneris</name>
    <dbReference type="NCBI Taxonomy" id="2608357"/>
    <lineage>
        <taxon>Bacteria</taxon>
        <taxon>Pseudomonadati</taxon>
        <taxon>Pseudomonadota</taxon>
        <taxon>Gammaproteobacteria</taxon>
        <taxon>Enterobacterales</taxon>
        <taxon>Erwiniaceae</taxon>
        <taxon>Pantoea</taxon>
    </lineage>
</organism>
<reference evidence="9 10" key="1">
    <citation type="journal article" date="2019" name="bioRxiv">
        <title>Bacteria contribute to plant secondary compound degradation in a generalist herbivore system.</title>
        <authorList>
            <person name="Francoeur C.B."/>
            <person name="Khadempour L."/>
            <person name="Moreira-Soto R.D."/>
            <person name="Gotting K."/>
            <person name="Book A.J."/>
            <person name="Pinto-Tomas A.A."/>
            <person name="Keefover-Ring K."/>
            <person name="Currie C.R."/>
        </authorList>
    </citation>
    <scope>NUCLEOTIDE SEQUENCE [LARGE SCALE GENOMIC DNA]</scope>
    <source>
        <strain evidence="9">Acro-835</strain>
    </source>
</reference>
<feature type="domain" description="HPt" evidence="8">
    <location>
        <begin position="925"/>
        <end position="1019"/>
    </location>
</feature>
<dbReference type="InterPro" id="IPR036890">
    <property type="entry name" value="HATPase_C_sf"/>
</dbReference>
<feature type="chain" id="PRO_5045853741" evidence="5">
    <location>
        <begin position="20"/>
        <end position="1019"/>
    </location>
</feature>
<dbReference type="SUPFAM" id="SSF53850">
    <property type="entry name" value="Periplasmic binding protein-like II"/>
    <property type="match status" value="2"/>
</dbReference>
<dbReference type="SMART" id="SM00448">
    <property type="entry name" value="REC"/>
    <property type="match status" value="1"/>
</dbReference>
<dbReference type="SUPFAM" id="SSF55874">
    <property type="entry name" value="ATPase domain of HSP90 chaperone/DNA topoisomerase II/histidine kinase"/>
    <property type="match status" value="1"/>
</dbReference>
<dbReference type="Gene3D" id="3.40.50.2300">
    <property type="match status" value="1"/>
</dbReference>
<dbReference type="InterPro" id="IPR008207">
    <property type="entry name" value="Sig_transdc_His_kin_Hpt_dom"/>
</dbReference>
<name>A0ABX0RGD0_9GAMM</name>
<gene>
    <name evidence="9" type="ORF">F3J40_19445</name>
</gene>
<dbReference type="InterPro" id="IPR001789">
    <property type="entry name" value="Sig_transdc_resp-reg_receiver"/>
</dbReference>
<dbReference type="SMART" id="SM00062">
    <property type="entry name" value="PBPb"/>
    <property type="match status" value="1"/>
</dbReference>
<evidence type="ECO:0000259" key="7">
    <source>
        <dbReference type="PROSITE" id="PS50110"/>
    </source>
</evidence>
<evidence type="ECO:0000256" key="1">
    <source>
        <dbReference type="ARBA" id="ARBA00022553"/>
    </source>
</evidence>
<dbReference type="SUPFAM" id="SSF47226">
    <property type="entry name" value="Histidine-containing phosphotransfer domain, HPT domain"/>
    <property type="match status" value="1"/>
</dbReference>
<dbReference type="PROSITE" id="PS50110">
    <property type="entry name" value="RESPONSE_REGULATORY"/>
    <property type="match status" value="1"/>
</dbReference>
<evidence type="ECO:0000256" key="2">
    <source>
        <dbReference type="ARBA" id="ARBA00023012"/>
    </source>
</evidence>
<dbReference type="InterPro" id="IPR001638">
    <property type="entry name" value="Solute-binding_3/MltF_N"/>
</dbReference>
<evidence type="ECO:0000256" key="5">
    <source>
        <dbReference type="SAM" id="SignalP"/>
    </source>
</evidence>
<protein>
    <submittedName>
        <fullName evidence="9">Transporter substrate-binding domain-containing protein</fullName>
    </submittedName>
</protein>
<dbReference type="PROSITE" id="PS50109">
    <property type="entry name" value="HIS_KIN"/>
    <property type="match status" value="1"/>
</dbReference>
<feature type="domain" description="Response regulatory" evidence="7">
    <location>
        <begin position="796"/>
        <end position="914"/>
    </location>
</feature>
<dbReference type="EMBL" id="VWXF01000010">
    <property type="protein sequence ID" value="NIF23758.1"/>
    <property type="molecule type" value="Genomic_DNA"/>
</dbReference>
<dbReference type="RefSeq" id="WP_167017271.1">
    <property type="nucleotide sequence ID" value="NZ_VWXF01000010.1"/>
</dbReference>
<accession>A0ABX0RGD0</accession>
<dbReference type="PANTHER" id="PTHR43547">
    <property type="entry name" value="TWO-COMPONENT HISTIDINE KINASE"/>
    <property type="match status" value="1"/>
</dbReference>
<dbReference type="Gene3D" id="3.40.190.10">
    <property type="entry name" value="Periplasmic binding protein-like II"/>
    <property type="match status" value="4"/>
</dbReference>
<dbReference type="Pfam" id="PF01627">
    <property type="entry name" value="Hpt"/>
    <property type="match status" value="1"/>
</dbReference>
<evidence type="ECO:0000313" key="10">
    <source>
        <dbReference type="Proteomes" id="UP001515683"/>
    </source>
</evidence>
<keyword evidence="1 4" id="KW-0597">Phosphoprotein</keyword>
<dbReference type="Gene3D" id="1.20.120.160">
    <property type="entry name" value="HPT domain"/>
    <property type="match status" value="1"/>
</dbReference>
<dbReference type="InterPro" id="IPR005467">
    <property type="entry name" value="His_kinase_dom"/>
</dbReference>
<dbReference type="Proteomes" id="UP001515683">
    <property type="component" value="Unassembled WGS sequence"/>
</dbReference>
<evidence type="ECO:0000256" key="4">
    <source>
        <dbReference type="PROSITE-ProRule" id="PRU00169"/>
    </source>
</evidence>
<sequence>MRRLLLCLMILLFIPGSLSAITAQPLVVTPRISLVELSVAKSEKNKAWLQQQKSLQIGVWGEVHPPFSILASNGIYQGVIADVIGLMQKSIDLPIQVYGYPDAATALSALEKGEIMMLPVWQPENASTDTALLTRPWLHDRWTLLARHNDRHLIKTTGIVEGNEVSRQSKASWPSGVAVRYMKSYSAALNDLSFGQLDAVWITKISADYLLSTASLPPLPLFTAATQPATLHFSVNRQHPELLELIDDVLSAMPLTHKTQLAQGWGIPLEALIDEKAPADVLQQNITVIVDTRQRPLTFENKEKQISGLLIDLLALIKRKFNIDYQLMPAHDDAELAVLIQRFPEALPPAKWVMPEETTGRSLVPDIHWLTSQSVVLFRNTTQQPQNFSQLPGERIAILRDDPILNWLETHHPTVRLVFADSIPQAMSWLKNNRIRGMLMPLIQANYLLSEPEYSDVKMGIALPASDLVFASPLSESSISGHKLKVALATITPAEINHLIAKWRVPASTSSAPPAASESLSLGWIILAAALVAGLLGAITQHLRRKKASLSITAANTPQMAVHPSTSQRVFLQHMHHEMGNHLHALRGLLDLELHKKPLSAESHENLSTMQETAAQLTFLATAQHDFIALADTDLPGKIRPIVLAQLGETIVTWANSRALAQNITLNFQYRLSRDEYHLNVLAVTRILLSLVLNAIKHSKGTRVTLFVAESPPSGLLFEVADNGTFADKAESARASSLWGETGLNVEECKRLAKGIAGTVSCETPAGQGTIVSLLIPIAPVAECIPPPVPTRVPVTILVVDDHAPSRRLLETLLQQQGCQVLSAQDGAEGLKVWLENRSVIHGIVTDLAMPNMDGYALARKIRQAEMDSSLIITALSASDDFATVEMSLQAGMNDCLSKPLNAAALRVWLQCHFQSPHQNTSAIPSTLISEHYQEWQEINHADMAALRQACEQEDRKEIARLAHRLISTAHLAKNDDLKKYCKMLEKDAFQFNMSEIKNMINKIDPLIAELTSANQKEG</sequence>
<keyword evidence="10" id="KW-1185">Reference proteome</keyword>